<evidence type="ECO:0000256" key="4">
    <source>
        <dbReference type="ARBA" id="ARBA00022618"/>
    </source>
</evidence>
<keyword evidence="6 9" id="KW-0175">Coiled coil</keyword>
<protein>
    <recommendedName>
        <fullName evidence="10">Kinetochore protein Nuf2 N-terminal domain-containing protein</fullName>
    </recommendedName>
</protein>
<accession>A0AAV4NX79</accession>
<keyword evidence="5" id="KW-0498">Mitosis</keyword>
<evidence type="ECO:0000256" key="5">
    <source>
        <dbReference type="ARBA" id="ARBA00022776"/>
    </source>
</evidence>
<evidence type="ECO:0000256" key="3">
    <source>
        <dbReference type="ARBA" id="ARBA00022454"/>
    </source>
</evidence>
<feature type="coiled-coil region" evidence="9">
    <location>
        <begin position="301"/>
        <end position="443"/>
    </location>
</feature>
<evidence type="ECO:0000256" key="7">
    <source>
        <dbReference type="ARBA" id="ARBA00023306"/>
    </source>
</evidence>
<proteinExistence type="inferred from homology"/>
<dbReference type="EMBL" id="BPLQ01002047">
    <property type="protein sequence ID" value="GIX88181.1"/>
    <property type="molecule type" value="Genomic_DNA"/>
</dbReference>
<dbReference type="Gene3D" id="1.10.418.60">
    <property type="entry name" value="Ncd80 complex, Nuf2 subunit"/>
    <property type="match status" value="1"/>
</dbReference>
<gene>
    <name evidence="11" type="primary">AVEN_167555_1</name>
    <name evidence="11" type="ORF">CDAR_269251</name>
</gene>
<comment type="subcellular location">
    <subcellularLocation>
        <location evidence="1">Chromosome</location>
        <location evidence="1">Centromere</location>
    </subcellularLocation>
</comment>
<dbReference type="Proteomes" id="UP001054837">
    <property type="component" value="Unassembled WGS sequence"/>
</dbReference>
<dbReference type="InterPro" id="IPR005549">
    <property type="entry name" value="Kinetochore_Nuf2_N"/>
</dbReference>
<keyword evidence="12" id="KW-1185">Reference proteome</keyword>
<evidence type="ECO:0000256" key="2">
    <source>
        <dbReference type="ARBA" id="ARBA00005498"/>
    </source>
</evidence>
<feature type="domain" description="Kinetochore protein Nuf2 N-terminal" evidence="10">
    <location>
        <begin position="61"/>
        <end position="190"/>
    </location>
</feature>
<keyword evidence="3" id="KW-0158">Chromosome</keyword>
<reference evidence="11 12" key="1">
    <citation type="submission" date="2021-06" db="EMBL/GenBank/DDBJ databases">
        <title>Caerostris darwini draft genome.</title>
        <authorList>
            <person name="Kono N."/>
            <person name="Arakawa K."/>
        </authorList>
    </citation>
    <scope>NUCLEOTIDE SEQUENCE [LARGE SCALE GENOMIC DNA]</scope>
</reference>
<keyword evidence="8" id="KW-0137">Centromere</keyword>
<name>A0AAV4NX79_9ARAC</name>
<evidence type="ECO:0000313" key="11">
    <source>
        <dbReference type="EMBL" id="GIX88181.1"/>
    </source>
</evidence>
<evidence type="ECO:0000313" key="12">
    <source>
        <dbReference type="Proteomes" id="UP001054837"/>
    </source>
</evidence>
<keyword evidence="4" id="KW-0132">Cell division</keyword>
<comment type="similarity">
    <text evidence="2">Belongs to the NUF2 family.</text>
</comment>
<dbReference type="GO" id="GO:0031262">
    <property type="term" value="C:Ndc80 complex"/>
    <property type="evidence" value="ECO:0007669"/>
    <property type="project" value="InterPro"/>
</dbReference>
<dbReference type="Pfam" id="PF03800">
    <property type="entry name" value="Nuf2"/>
    <property type="match status" value="1"/>
</dbReference>
<comment type="caution">
    <text evidence="11">The sequence shown here is derived from an EMBL/GenBank/DDBJ whole genome shotgun (WGS) entry which is preliminary data.</text>
</comment>
<evidence type="ECO:0000256" key="8">
    <source>
        <dbReference type="ARBA" id="ARBA00023328"/>
    </source>
</evidence>
<dbReference type="GO" id="GO:0051301">
    <property type="term" value="P:cell division"/>
    <property type="evidence" value="ECO:0007669"/>
    <property type="project" value="UniProtKB-KW"/>
</dbReference>
<evidence type="ECO:0000256" key="1">
    <source>
        <dbReference type="ARBA" id="ARBA00004584"/>
    </source>
</evidence>
<dbReference type="InterPro" id="IPR038275">
    <property type="entry name" value="Nuf2_N_sf"/>
</dbReference>
<evidence type="ECO:0000259" key="10">
    <source>
        <dbReference type="Pfam" id="PF03800"/>
    </source>
</evidence>
<keyword evidence="7" id="KW-0131">Cell cycle</keyword>
<evidence type="ECO:0000256" key="6">
    <source>
        <dbReference type="ARBA" id="ARBA00023054"/>
    </source>
</evidence>
<sequence>MPPGKLSKIQVPPTNRTATDVGVYSRVMLCLLDLISLECVSSIPSYSYIKRIAFKMAEGMKKLSEEELYECLKSLNVPTRRSDFKTPTKDFIIRVFECFLKDLQIDIEHPALRPFNTIKHLEYPDIYEDGQRLILLSMIIDFITNTDNLAIYPRDIIYPKPKRTKKILNYLIVFWRFFLVKYATFQTISEDFNREKAKYDELLGLNKELEEKCNSFLQIIKDECPNKDELISLIASKSEKCKEMEKQKEILLEEYNGVKKKEKDLKARLTSTEVSIVSVKEQIKELDELILSSPDKLSTEIKRIKDSIHEEDLKIRDKENELKEKRKNIDALKQVVENNSKDLEDLENISNCMNGLHETAKNYLQDFQKYQEEKENVKKLESELQMKEEVHCNHEQNFAKINLKCKKQKETYTKTLQDLQRTLAQEQNDLFCMKATNMELEQRNTDETSSVLELIEKCKKAEITTDEMMAKFDLREEEIITTFKTDCEEIKNLVVKEYASEKL</sequence>
<organism evidence="11 12">
    <name type="scientific">Caerostris darwini</name>
    <dbReference type="NCBI Taxonomy" id="1538125"/>
    <lineage>
        <taxon>Eukaryota</taxon>
        <taxon>Metazoa</taxon>
        <taxon>Ecdysozoa</taxon>
        <taxon>Arthropoda</taxon>
        <taxon>Chelicerata</taxon>
        <taxon>Arachnida</taxon>
        <taxon>Araneae</taxon>
        <taxon>Araneomorphae</taxon>
        <taxon>Entelegynae</taxon>
        <taxon>Araneoidea</taxon>
        <taxon>Araneidae</taxon>
        <taxon>Caerostris</taxon>
    </lineage>
</organism>
<evidence type="ECO:0000256" key="9">
    <source>
        <dbReference type="SAM" id="Coils"/>
    </source>
</evidence>
<dbReference type="AlphaFoldDB" id="A0AAV4NX79"/>
<feature type="coiled-coil region" evidence="9">
    <location>
        <begin position="192"/>
        <end position="268"/>
    </location>
</feature>